<proteinExistence type="predicted"/>
<dbReference type="Proteomes" id="UP000800040">
    <property type="component" value="Unassembled WGS sequence"/>
</dbReference>
<evidence type="ECO:0000313" key="1">
    <source>
        <dbReference type="EMBL" id="KAF1835177.1"/>
    </source>
</evidence>
<accession>A0A6A5KHG4</accession>
<name>A0A6A5KHG4_9PLEO</name>
<keyword evidence="2" id="KW-1185">Reference proteome</keyword>
<gene>
    <name evidence="1" type="ORF">BDW02DRAFT_299897</name>
</gene>
<organism evidence="1 2">
    <name type="scientific">Decorospora gaudefroyi</name>
    <dbReference type="NCBI Taxonomy" id="184978"/>
    <lineage>
        <taxon>Eukaryota</taxon>
        <taxon>Fungi</taxon>
        <taxon>Dikarya</taxon>
        <taxon>Ascomycota</taxon>
        <taxon>Pezizomycotina</taxon>
        <taxon>Dothideomycetes</taxon>
        <taxon>Pleosporomycetidae</taxon>
        <taxon>Pleosporales</taxon>
        <taxon>Pleosporineae</taxon>
        <taxon>Pleosporaceae</taxon>
        <taxon>Decorospora</taxon>
    </lineage>
</organism>
<reference evidence="1" key="1">
    <citation type="submission" date="2020-01" db="EMBL/GenBank/DDBJ databases">
        <authorList>
            <consortium name="DOE Joint Genome Institute"/>
            <person name="Haridas S."/>
            <person name="Albert R."/>
            <person name="Binder M."/>
            <person name="Bloem J."/>
            <person name="Labutti K."/>
            <person name="Salamov A."/>
            <person name="Andreopoulos B."/>
            <person name="Baker S.E."/>
            <person name="Barry K."/>
            <person name="Bills G."/>
            <person name="Bluhm B.H."/>
            <person name="Cannon C."/>
            <person name="Castanera R."/>
            <person name="Culley D.E."/>
            <person name="Daum C."/>
            <person name="Ezra D."/>
            <person name="Gonzalez J.B."/>
            <person name="Henrissat B."/>
            <person name="Kuo A."/>
            <person name="Liang C."/>
            <person name="Lipzen A."/>
            <person name="Lutzoni F."/>
            <person name="Magnuson J."/>
            <person name="Mondo S."/>
            <person name="Nolan M."/>
            <person name="Ohm R."/>
            <person name="Pangilinan J."/>
            <person name="Park H.-J."/>
            <person name="Ramirez L."/>
            <person name="Alfaro M."/>
            <person name="Sun H."/>
            <person name="Tritt A."/>
            <person name="Yoshinaga Y."/>
            <person name="Zwiers L.-H."/>
            <person name="Turgeon B.G."/>
            <person name="Goodwin S.B."/>
            <person name="Spatafora J.W."/>
            <person name="Crous P.W."/>
            <person name="Grigoriev I.V."/>
        </authorList>
    </citation>
    <scope>NUCLEOTIDE SEQUENCE</scope>
    <source>
        <strain evidence="1">P77</strain>
    </source>
</reference>
<dbReference type="AlphaFoldDB" id="A0A6A5KHG4"/>
<evidence type="ECO:0000313" key="2">
    <source>
        <dbReference type="Proteomes" id="UP000800040"/>
    </source>
</evidence>
<protein>
    <submittedName>
        <fullName evidence="1">Uncharacterized protein</fullName>
    </submittedName>
</protein>
<dbReference type="EMBL" id="ML975291">
    <property type="protein sequence ID" value="KAF1835177.1"/>
    <property type="molecule type" value="Genomic_DNA"/>
</dbReference>
<sequence length="164" mass="19299">MSRFPDVKRTTLRSHTSEMLTRLRRRDDATIPHLIQSVACRSFKRDLECTVSGQGRLLPHAVPSFLDLQSFIGGTRLCFVFWRGVGSGRKDRRFVSDELTDNFDGVIGRRGILNRLRRCLRRGSISVLDWCFCFRWCVYCAWERVQTLNRYRRVFPREHVSKVT</sequence>